<protein>
    <recommendedName>
        <fullName evidence="4">Zinc-regulated TonB-dependent outer membrane receptor</fullName>
    </recommendedName>
</protein>
<evidence type="ECO:0000256" key="1">
    <source>
        <dbReference type="SAM" id="MobiDB-lite"/>
    </source>
</evidence>
<feature type="compositionally biased region" description="Acidic residues" evidence="1">
    <location>
        <begin position="209"/>
        <end position="219"/>
    </location>
</feature>
<dbReference type="Gene3D" id="2.40.160.10">
    <property type="entry name" value="Porin"/>
    <property type="match status" value="1"/>
</dbReference>
<name>A0A437Q8F0_9GAMM</name>
<dbReference type="EMBL" id="SACQ01000004">
    <property type="protein sequence ID" value="RVU30822.1"/>
    <property type="molecule type" value="Genomic_DNA"/>
</dbReference>
<proteinExistence type="predicted"/>
<dbReference type="Proteomes" id="UP000282818">
    <property type="component" value="Unassembled WGS sequence"/>
</dbReference>
<organism evidence="2 3">
    <name type="scientific">Neptunomonas marina</name>
    <dbReference type="NCBI Taxonomy" id="1815562"/>
    <lineage>
        <taxon>Bacteria</taxon>
        <taxon>Pseudomonadati</taxon>
        <taxon>Pseudomonadota</taxon>
        <taxon>Gammaproteobacteria</taxon>
        <taxon>Oceanospirillales</taxon>
        <taxon>Oceanospirillaceae</taxon>
        <taxon>Neptunomonas</taxon>
    </lineage>
</organism>
<evidence type="ECO:0000313" key="2">
    <source>
        <dbReference type="EMBL" id="RVU30822.1"/>
    </source>
</evidence>
<keyword evidence="3" id="KW-1185">Reference proteome</keyword>
<sequence length="390" mass="43429">MVAIPATQAAAQTDVSLILDAYHKSDQTALGGRSEGFGLSHSELSITQSMGEHLRGKLTAVADINEDDSEFELEEAYLQTLTLPAGLTVKAGRFLADIGYLNSQHSHSDSFTERPLAYRGFLGGHYFDDGLGLSITLPTQLYWQVNAGIFTGDEFADRNSDNSLGIWTLSSKIGGDIGTEHSWQAGFSYVRNRTIDDAHDEHHHNDHDEEHEEDHDEEHDDHSDEHDADHDDHGHDDHDDGGHHGHSHGAEYTGKNIYIADVVWKWAPQGNNRQQQLKLAGEYIRVTDINEYAGSSDYHSGYYLSAVYRFLPEWSVGVRHGELDVKNPHGDHFHAADISETSVMVAWNPTHTQTVRLQYTEQDGNGFEDDDNAITLQYQIGFGSHAAHGF</sequence>
<dbReference type="SUPFAM" id="SSF56935">
    <property type="entry name" value="Porins"/>
    <property type="match status" value="1"/>
</dbReference>
<feature type="compositionally biased region" description="Basic and acidic residues" evidence="1">
    <location>
        <begin position="220"/>
        <end position="243"/>
    </location>
</feature>
<feature type="region of interest" description="Disordered" evidence="1">
    <location>
        <begin position="199"/>
        <end position="249"/>
    </location>
</feature>
<accession>A0A437Q8F0</accession>
<gene>
    <name evidence="2" type="ORF">EOE65_09405</name>
</gene>
<dbReference type="AlphaFoldDB" id="A0A437Q8F0"/>
<comment type="caution">
    <text evidence="2">The sequence shown here is derived from an EMBL/GenBank/DDBJ whole genome shotgun (WGS) entry which is preliminary data.</text>
</comment>
<reference evidence="2 3" key="1">
    <citation type="submission" date="2019-01" db="EMBL/GenBank/DDBJ databases">
        <authorList>
            <person name="Chen W.-M."/>
        </authorList>
    </citation>
    <scope>NUCLEOTIDE SEQUENCE [LARGE SCALE GENOMIC DNA]</scope>
    <source>
        <strain evidence="2 3">HPM-16</strain>
    </source>
</reference>
<evidence type="ECO:0008006" key="4">
    <source>
        <dbReference type="Google" id="ProtNLM"/>
    </source>
</evidence>
<evidence type="ECO:0000313" key="3">
    <source>
        <dbReference type="Proteomes" id="UP000282818"/>
    </source>
</evidence>
<dbReference type="InterPro" id="IPR023614">
    <property type="entry name" value="Porin_dom_sf"/>
</dbReference>
<feature type="compositionally biased region" description="Basic and acidic residues" evidence="1">
    <location>
        <begin position="199"/>
        <end position="208"/>
    </location>
</feature>